<evidence type="ECO:0000313" key="2">
    <source>
        <dbReference type="Proteomes" id="UP000184394"/>
    </source>
</evidence>
<accession>A0A1M7LQY5</accession>
<dbReference type="InterPro" id="IPR023198">
    <property type="entry name" value="PGP-like_dom2"/>
</dbReference>
<dbReference type="GO" id="GO:0008967">
    <property type="term" value="F:phosphoglycolate phosphatase activity"/>
    <property type="evidence" value="ECO:0007669"/>
    <property type="project" value="TreeGrafter"/>
</dbReference>
<dbReference type="SFLD" id="SFLDS00003">
    <property type="entry name" value="Haloacid_Dehalogenase"/>
    <property type="match status" value="1"/>
</dbReference>
<dbReference type="PANTHER" id="PTHR43434:SF1">
    <property type="entry name" value="PHOSPHOGLYCOLATE PHOSPHATASE"/>
    <property type="match status" value="1"/>
</dbReference>
<evidence type="ECO:0000313" key="1">
    <source>
        <dbReference type="EMBL" id="SHM80603.1"/>
    </source>
</evidence>
<reference evidence="1 2" key="1">
    <citation type="submission" date="2016-11" db="EMBL/GenBank/DDBJ databases">
        <authorList>
            <person name="Jaros S."/>
            <person name="Januszkiewicz K."/>
            <person name="Wedrychowicz H."/>
        </authorList>
    </citation>
    <scope>NUCLEOTIDE SEQUENCE [LARGE SCALE GENOMIC DNA]</scope>
    <source>
        <strain evidence="1 2">Y1</strain>
    </source>
</reference>
<name>A0A1M7LQY5_RUMFL</name>
<dbReference type="Proteomes" id="UP000184394">
    <property type="component" value="Unassembled WGS sequence"/>
</dbReference>
<dbReference type="Gene3D" id="1.10.150.240">
    <property type="entry name" value="Putative phosphatase, domain 2"/>
    <property type="match status" value="1"/>
</dbReference>
<dbReference type="InterPro" id="IPR041492">
    <property type="entry name" value="HAD_2"/>
</dbReference>
<dbReference type="SFLD" id="SFLDG01129">
    <property type="entry name" value="C1.5:_HAD__Beta-PGM__Phosphata"/>
    <property type="match status" value="1"/>
</dbReference>
<sequence length="210" mass="24124">MKKGLIFDMDGTLWDSSENVAASWTEVVRKTEYKLHDITKENVMGVMGLTMDKIADKLFGTLSKKERMELLDKCCENENKYLLKHGGVLYPDLEKTFIRLKEKYHLYIVSNCQTGYIETFLEHYGFGKYFDDIECYGNNLKSKGDNIALIVKRNKLDKAWYIGDIQGDYDATMQAGIDFIHAAYGFGKIKQTVPKLAKFSELPELIEALK</sequence>
<dbReference type="Pfam" id="PF13419">
    <property type="entry name" value="HAD_2"/>
    <property type="match status" value="1"/>
</dbReference>
<organism evidence="1 2">
    <name type="scientific">Ruminococcus flavefaciens</name>
    <dbReference type="NCBI Taxonomy" id="1265"/>
    <lineage>
        <taxon>Bacteria</taxon>
        <taxon>Bacillati</taxon>
        <taxon>Bacillota</taxon>
        <taxon>Clostridia</taxon>
        <taxon>Eubacteriales</taxon>
        <taxon>Oscillospiraceae</taxon>
        <taxon>Ruminococcus</taxon>
    </lineage>
</organism>
<dbReference type="InterPro" id="IPR023214">
    <property type="entry name" value="HAD_sf"/>
</dbReference>
<gene>
    <name evidence="1" type="ORF">SAMN04487860_1156</name>
</gene>
<dbReference type="RefSeq" id="WP_072952021.1">
    <property type="nucleotide sequence ID" value="NZ_FRCT01000015.1"/>
</dbReference>
<dbReference type="AlphaFoldDB" id="A0A1M7LQY5"/>
<dbReference type="NCBIfam" id="TIGR01549">
    <property type="entry name" value="HAD-SF-IA-v1"/>
    <property type="match status" value="1"/>
</dbReference>
<dbReference type="SUPFAM" id="SSF56784">
    <property type="entry name" value="HAD-like"/>
    <property type="match status" value="1"/>
</dbReference>
<protein>
    <submittedName>
        <fullName evidence="1">Phosphoglycolate phosphatase</fullName>
    </submittedName>
</protein>
<dbReference type="InterPro" id="IPR036412">
    <property type="entry name" value="HAD-like_sf"/>
</dbReference>
<dbReference type="InterPro" id="IPR050155">
    <property type="entry name" value="HAD-like_hydrolase_sf"/>
</dbReference>
<proteinExistence type="predicted"/>
<dbReference type="OrthoDB" id="9792518at2"/>
<dbReference type="GO" id="GO:0006281">
    <property type="term" value="P:DNA repair"/>
    <property type="evidence" value="ECO:0007669"/>
    <property type="project" value="TreeGrafter"/>
</dbReference>
<dbReference type="InterPro" id="IPR006439">
    <property type="entry name" value="HAD-SF_hydro_IA"/>
</dbReference>
<dbReference type="Gene3D" id="3.40.50.1000">
    <property type="entry name" value="HAD superfamily/HAD-like"/>
    <property type="match status" value="1"/>
</dbReference>
<dbReference type="PANTHER" id="PTHR43434">
    <property type="entry name" value="PHOSPHOGLYCOLATE PHOSPHATASE"/>
    <property type="match status" value="1"/>
</dbReference>
<dbReference type="EMBL" id="FRCT01000015">
    <property type="protein sequence ID" value="SHM80603.1"/>
    <property type="molecule type" value="Genomic_DNA"/>
</dbReference>